<dbReference type="VEuPathDB" id="FungiDB:FVEG_06925"/>
<dbReference type="AlphaFoldDB" id="W7M600"/>
<organism evidence="2 3">
    <name type="scientific">Gibberella moniliformis (strain M3125 / FGSC 7600)</name>
    <name type="common">Maize ear and stalk rot fungus</name>
    <name type="synonym">Fusarium verticillioides</name>
    <dbReference type="NCBI Taxonomy" id="334819"/>
    <lineage>
        <taxon>Eukaryota</taxon>
        <taxon>Fungi</taxon>
        <taxon>Dikarya</taxon>
        <taxon>Ascomycota</taxon>
        <taxon>Pezizomycotina</taxon>
        <taxon>Sordariomycetes</taxon>
        <taxon>Hypocreomycetidae</taxon>
        <taxon>Hypocreales</taxon>
        <taxon>Nectriaceae</taxon>
        <taxon>Fusarium</taxon>
        <taxon>Fusarium fujikuroi species complex</taxon>
    </lineage>
</organism>
<evidence type="ECO:0000256" key="1">
    <source>
        <dbReference type="SAM" id="MobiDB-lite"/>
    </source>
</evidence>
<dbReference type="KEGG" id="fvr:FVEG_06925"/>
<feature type="region of interest" description="Disordered" evidence="1">
    <location>
        <begin position="1"/>
        <end position="100"/>
    </location>
</feature>
<dbReference type="HOGENOM" id="CLU_1917124_0_0_1"/>
<dbReference type="eggNOG" id="ENOG502RMBD">
    <property type="taxonomic scope" value="Eukaryota"/>
</dbReference>
<dbReference type="Proteomes" id="UP000009096">
    <property type="component" value="Chromosome 7"/>
</dbReference>
<accession>W7M600</accession>
<feature type="compositionally biased region" description="Basic and acidic residues" evidence="1">
    <location>
        <begin position="54"/>
        <end position="63"/>
    </location>
</feature>
<evidence type="ECO:0000313" key="3">
    <source>
        <dbReference type="Proteomes" id="UP000009096"/>
    </source>
</evidence>
<name>W7M600_GIBM7</name>
<reference evidence="2 3" key="1">
    <citation type="journal article" date="2010" name="Nature">
        <title>Comparative genomics reveals mobile pathogenicity chromosomes in Fusarium.</title>
        <authorList>
            <person name="Ma L.J."/>
            <person name="van der Does H.C."/>
            <person name="Borkovich K.A."/>
            <person name="Coleman J.J."/>
            <person name="Daboussi M.J."/>
            <person name="Di Pietro A."/>
            <person name="Dufresne M."/>
            <person name="Freitag M."/>
            <person name="Grabherr M."/>
            <person name="Henrissat B."/>
            <person name="Houterman P.M."/>
            <person name="Kang S."/>
            <person name="Shim W.B."/>
            <person name="Woloshuk C."/>
            <person name="Xie X."/>
            <person name="Xu J.R."/>
            <person name="Antoniw J."/>
            <person name="Baker S.E."/>
            <person name="Bluhm B.H."/>
            <person name="Breakspear A."/>
            <person name="Brown D.W."/>
            <person name="Butchko R.A."/>
            <person name="Chapman S."/>
            <person name="Coulson R."/>
            <person name="Coutinho P.M."/>
            <person name="Danchin E.G."/>
            <person name="Diener A."/>
            <person name="Gale L.R."/>
            <person name="Gardiner D.M."/>
            <person name="Goff S."/>
            <person name="Hammond-Kosack K.E."/>
            <person name="Hilburn K."/>
            <person name="Hua-Van A."/>
            <person name="Jonkers W."/>
            <person name="Kazan K."/>
            <person name="Kodira C.D."/>
            <person name="Koehrsen M."/>
            <person name="Kumar L."/>
            <person name="Lee Y.H."/>
            <person name="Li L."/>
            <person name="Manners J.M."/>
            <person name="Miranda-Saavedra D."/>
            <person name="Mukherjee M."/>
            <person name="Park G."/>
            <person name="Park J."/>
            <person name="Park S.Y."/>
            <person name="Proctor R.H."/>
            <person name="Regev A."/>
            <person name="Ruiz-Roldan M.C."/>
            <person name="Sain D."/>
            <person name="Sakthikumar S."/>
            <person name="Sykes S."/>
            <person name="Schwartz D.C."/>
            <person name="Turgeon B.G."/>
            <person name="Wapinski I."/>
            <person name="Yoder O."/>
            <person name="Young S."/>
            <person name="Zeng Q."/>
            <person name="Zhou S."/>
            <person name="Galagan J."/>
            <person name="Cuomo C.A."/>
            <person name="Kistler H.C."/>
            <person name="Rep M."/>
        </authorList>
    </citation>
    <scope>NUCLEOTIDE SEQUENCE [LARGE SCALE GENOMIC DNA]</scope>
    <source>
        <strain evidence="3">M3125 / FGSC 7600</strain>
    </source>
</reference>
<dbReference type="GeneID" id="30064783"/>
<dbReference type="EMBL" id="DS022249">
    <property type="protein sequence ID" value="EWG46436.1"/>
    <property type="molecule type" value="Genomic_DNA"/>
</dbReference>
<dbReference type="EMBL" id="CM000584">
    <property type="protein sequence ID" value="EWG46436.1"/>
    <property type="molecule type" value="Genomic_DNA"/>
</dbReference>
<keyword evidence="3" id="KW-1185">Reference proteome</keyword>
<evidence type="ECO:0000313" key="2">
    <source>
        <dbReference type="EMBL" id="EWG46436.1"/>
    </source>
</evidence>
<dbReference type="OMA" id="MTTRYPP"/>
<gene>
    <name evidence="2" type="ORF">FVEG_06925</name>
</gene>
<protein>
    <submittedName>
        <fullName evidence="2">Uncharacterized protein</fullName>
    </submittedName>
</protein>
<sequence length="135" mass="14979">MTTRYPPGQRVEGSGEKRGCKCTSFERNGTPSCGGISRSTRRDIQLSPRSRSQGWEKGREDCKGPSSSMSHSTGLREHDASHSRSRQSQLELYGTDGCQSHDPQSWLTGLISRVLRRRDGGWPTLSSDAPTRGWI</sequence>
<dbReference type="RefSeq" id="XP_018752627.1">
    <property type="nucleotide sequence ID" value="XM_018895376.1"/>
</dbReference>
<proteinExistence type="predicted"/>